<reference evidence="13 14" key="1">
    <citation type="submission" date="2018-01" db="EMBL/GenBank/DDBJ databases">
        <title>Co-occurrence of chitin degradation, pigmentation and bioactivity in marine Pseudoalteromonas.</title>
        <authorList>
            <person name="Paulsen S."/>
            <person name="Gram L."/>
            <person name="Machado H."/>
        </authorList>
    </citation>
    <scope>NUCLEOTIDE SEQUENCE [LARGE SCALE GENOMIC DNA]</scope>
    <source>
        <strain evidence="13 14">S3898</strain>
    </source>
</reference>
<dbReference type="PROSITE" id="PS51257">
    <property type="entry name" value="PROKAR_LIPOPROTEIN"/>
    <property type="match status" value="1"/>
</dbReference>
<organism evidence="13 14">
    <name type="scientific">Pseudoalteromonas phenolica</name>
    <dbReference type="NCBI Taxonomy" id="161398"/>
    <lineage>
        <taxon>Bacteria</taxon>
        <taxon>Pseudomonadati</taxon>
        <taxon>Pseudomonadota</taxon>
        <taxon>Gammaproteobacteria</taxon>
        <taxon>Alteromonadales</taxon>
        <taxon>Pseudoalteromonadaceae</taxon>
        <taxon>Pseudoalteromonas</taxon>
    </lineage>
</organism>
<evidence type="ECO:0000313" key="14">
    <source>
        <dbReference type="Proteomes" id="UP000291338"/>
    </source>
</evidence>
<dbReference type="Proteomes" id="UP000291338">
    <property type="component" value="Unassembled WGS sequence"/>
</dbReference>
<accession>A0A4Q7IR64</accession>
<sequence length="947" mass="104882">MTFKANLAIKPAYLSVCVALACISSTTLAQQGNDKEIEKISVVGSNIKVNQDRGELPVTVMSGEDIAKTGAMTGAELLAEIPQMGEVSFNQGRSGAGVNDARGDVSSINLRGLGTGNTLTLLNGRRLVLHPGTQSEGLVPVTTVNSNTLPVKGLKQVEVLRDGAAAIYGSDAVAGVINYVLKDNYEGSELSFNYGSSEGTSQDQLTIGGITGFAFNDEKSHLTTSFNAYFKNGMMANEREYARSADLSNYPNLPEEFIGDTQLDNRHSASPWGEFSGKEIGKFHIRPQTMGDCEVILENGVCASSGSQPRDLRYNRNYDNSLTSDVERFNAYALYTQELTDEIELFGEALYYQAKSERTRFQAHNLSSQRFSIAADAYHNPFDELITVRNYRPVDAGRRQVEVTDHSYRLLTGLKGYIDEWDWESAVFHTEANSLDRTFNWVQASKFQAAINSTDKNTAYNIFTGGDINNVTQGDSSANPQAVIDSFTTTVDRESKTTLSQWDFKISNSELMPIFAGDLGFAAGIEYRHESYEEDRDNLLDTSSPFIDQNTGKLLTESDVLGNSPTKDSRGSRNVLSAYAEFYVPLVEDAAFAKNINLQAAARYERFSDVGDVLKPKLALSWEVNDWLQFRTAYAEGFRAPGLPQVVADNLARTNTRRDPVTGVRGGVLELRSGSDTLKPEDDINKSFGIVLKPTDNLLLTADWWQVEQENLVGLLSSQTHLLYDALLRSQGSKNEFVIRDENLEILHVKNDYANLNPRKVSGVDLSINYDIKSDFGRFDFKVNAARLLEFYQDIDAITATISAAQAAGNESILFDGENIELTGGGSLVEKNGRPKWRFNASMGWKQNNWAAGISARYVGKFVDTSTNYADEQGELIYLPVESWTTVNAYVNHNFTKEGWLNNSKITFGVRNLFDKQPPLADAHFGYQSSMHSSQGRYFYLSYSKSF</sequence>
<name>A0A4Q7IR64_9GAMM</name>
<dbReference type="SUPFAM" id="SSF56935">
    <property type="entry name" value="Porins"/>
    <property type="match status" value="1"/>
</dbReference>
<keyword evidence="5 9" id="KW-0798">TonB box</keyword>
<dbReference type="PANTHER" id="PTHR47234:SF2">
    <property type="entry name" value="TONB-DEPENDENT RECEPTOR"/>
    <property type="match status" value="1"/>
</dbReference>
<dbReference type="InterPro" id="IPR012910">
    <property type="entry name" value="Plug_dom"/>
</dbReference>
<evidence type="ECO:0000256" key="5">
    <source>
        <dbReference type="ARBA" id="ARBA00023077"/>
    </source>
</evidence>
<evidence type="ECO:0000256" key="2">
    <source>
        <dbReference type="ARBA" id="ARBA00022448"/>
    </source>
</evidence>
<dbReference type="Pfam" id="PF07715">
    <property type="entry name" value="Plug"/>
    <property type="match status" value="1"/>
</dbReference>
<dbReference type="EMBL" id="PPSX01000015">
    <property type="protein sequence ID" value="RZQ54392.1"/>
    <property type="molecule type" value="Genomic_DNA"/>
</dbReference>
<evidence type="ECO:0000256" key="4">
    <source>
        <dbReference type="ARBA" id="ARBA00022692"/>
    </source>
</evidence>
<evidence type="ECO:0000256" key="9">
    <source>
        <dbReference type="RuleBase" id="RU003357"/>
    </source>
</evidence>
<keyword evidence="6 8" id="KW-0472">Membrane</keyword>
<dbReference type="InterPro" id="IPR000531">
    <property type="entry name" value="Beta-barrel_TonB"/>
</dbReference>
<evidence type="ECO:0000259" key="12">
    <source>
        <dbReference type="Pfam" id="PF07715"/>
    </source>
</evidence>
<dbReference type="AlphaFoldDB" id="A0A4Q7IR64"/>
<comment type="similarity">
    <text evidence="8 9">Belongs to the TonB-dependent receptor family.</text>
</comment>
<gene>
    <name evidence="13" type="ORF">C1E23_04065</name>
</gene>
<dbReference type="PANTHER" id="PTHR47234">
    <property type="match status" value="1"/>
</dbReference>
<evidence type="ECO:0000256" key="3">
    <source>
        <dbReference type="ARBA" id="ARBA00022452"/>
    </source>
</evidence>
<dbReference type="RefSeq" id="WP_130254349.1">
    <property type="nucleotide sequence ID" value="NZ_PPSX01000015.1"/>
</dbReference>
<keyword evidence="7 8" id="KW-0998">Cell outer membrane</keyword>
<evidence type="ECO:0000256" key="8">
    <source>
        <dbReference type="PROSITE-ProRule" id="PRU01360"/>
    </source>
</evidence>
<dbReference type="InterPro" id="IPR037066">
    <property type="entry name" value="Plug_dom_sf"/>
</dbReference>
<evidence type="ECO:0000259" key="11">
    <source>
        <dbReference type="Pfam" id="PF00593"/>
    </source>
</evidence>
<dbReference type="Gene3D" id="2.170.130.10">
    <property type="entry name" value="TonB-dependent receptor, plug domain"/>
    <property type="match status" value="1"/>
</dbReference>
<dbReference type="InterPro" id="IPR036942">
    <property type="entry name" value="Beta-barrel_TonB_sf"/>
</dbReference>
<dbReference type="Gene3D" id="2.40.170.20">
    <property type="entry name" value="TonB-dependent receptor, beta-barrel domain"/>
    <property type="match status" value="1"/>
</dbReference>
<keyword evidence="2 8" id="KW-0813">Transport</keyword>
<evidence type="ECO:0000256" key="10">
    <source>
        <dbReference type="SAM" id="SignalP"/>
    </source>
</evidence>
<evidence type="ECO:0000313" key="13">
    <source>
        <dbReference type="EMBL" id="RZQ54392.1"/>
    </source>
</evidence>
<dbReference type="Pfam" id="PF00593">
    <property type="entry name" value="TonB_dep_Rec_b-barrel"/>
    <property type="match status" value="1"/>
</dbReference>
<keyword evidence="10" id="KW-0732">Signal</keyword>
<feature type="signal peptide" evidence="10">
    <location>
        <begin position="1"/>
        <end position="29"/>
    </location>
</feature>
<evidence type="ECO:0000256" key="6">
    <source>
        <dbReference type="ARBA" id="ARBA00023136"/>
    </source>
</evidence>
<keyword evidence="4 8" id="KW-0812">Transmembrane</keyword>
<feature type="chain" id="PRO_5021022402" evidence="10">
    <location>
        <begin position="30"/>
        <end position="947"/>
    </location>
</feature>
<dbReference type="GO" id="GO:0009279">
    <property type="term" value="C:cell outer membrane"/>
    <property type="evidence" value="ECO:0007669"/>
    <property type="project" value="UniProtKB-SubCell"/>
</dbReference>
<keyword evidence="3 8" id="KW-1134">Transmembrane beta strand</keyword>
<feature type="domain" description="TonB-dependent receptor plug" evidence="12">
    <location>
        <begin position="57"/>
        <end position="176"/>
    </location>
</feature>
<feature type="domain" description="TonB-dependent receptor-like beta-barrel" evidence="11">
    <location>
        <begin position="389"/>
        <end position="913"/>
    </location>
</feature>
<proteinExistence type="inferred from homology"/>
<comment type="subcellular location">
    <subcellularLocation>
        <location evidence="1 8">Cell outer membrane</location>
        <topology evidence="1 8">Multi-pass membrane protein</topology>
    </subcellularLocation>
</comment>
<evidence type="ECO:0000256" key="7">
    <source>
        <dbReference type="ARBA" id="ARBA00023237"/>
    </source>
</evidence>
<dbReference type="PROSITE" id="PS52016">
    <property type="entry name" value="TONB_DEPENDENT_REC_3"/>
    <property type="match status" value="1"/>
</dbReference>
<protein>
    <submittedName>
        <fullName evidence="13">TonB-dependent receptor</fullName>
    </submittedName>
</protein>
<evidence type="ECO:0000256" key="1">
    <source>
        <dbReference type="ARBA" id="ARBA00004571"/>
    </source>
</evidence>
<comment type="caution">
    <text evidence="13">The sequence shown here is derived from an EMBL/GenBank/DDBJ whole genome shotgun (WGS) entry which is preliminary data.</text>
</comment>
<dbReference type="InterPro" id="IPR039426">
    <property type="entry name" value="TonB-dep_rcpt-like"/>
</dbReference>
<keyword evidence="13" id="KW-0675">Receptor</keyword>